<dbReference type="SUPFAM" id="SSF48371">
    <property type="entry name" value="ARM repeat"/>
    <property type="match status" value="1"/>
</dbReference>
<organism evidence="4 5">
    <name type="scientific">Aedes aegypti</name>
    <name type="common">Yellowfever mosquito</name>
    <name type="synonym">Culex aegypti</name>
    <dbReference type="NCBI Taxonomy" id="7159"/>
    <lineage>
        <taxon>Eukaryota</taxon>
        <taxon>Metazoa</taxon>
        <taxon>Ecdysozoa</taxon>
        <taxon>Arthropoda</taxon>
        <taxon>Hexapoda</taxon>
        <taxon>Insecta</taxon>
        <taxon>Pterygota</taxon>
        <taxon>Neoptera</taxon>
        <taxon>Endopterygota</taxon>
        <taxon>Diptera</taxon>
        <taxon>Nematocera</taxon>
        <taxon>Culicoidea</taxon>
        <taxon>Culicidae</taxon>
        <taxon>Culicinae</taxon>
        <taxon>Aedini</taxon>
        <taxon>Aedes</taxon>
        <taxon>Stegomyia</taxon>
    </lineage>
</organism>
<dbReference type="GO" id="GO:0009306">
    <property type="term" value="P:protein secretion"/>
    <property type="evidence" value="ECO:0007669"/>
    <property type="project" value="TreeGrafter"/>
</dbReference>
<reference evidence="4" key="2">
    <citation type="submission" date="2020-05" db="UniProtKB">
        <authorList>
            <consortium name="EnsemblMetazoa"/>
        </authorList>
    </citation>
    <scope>IDENTIFICATION</scope>
    <source>
        <strain evidence="4">LVP_AGWG</strain>
    </source>
</reference>
<evidence type="ECO:0000313" key="5">
    <source>
        <dbReference type="Proteomes" id="UP000008820"/>
    </source>
</evidence>
<keyword evidence="5" id="KW-1185">Reference proteome</keyword>
<dbReference type="InterPro" id="IPR039600">
    <property type="entry name" value="TANGO6/Rtp1"/>
</dbReference>
<dbReference type="InterPro" id="IPR019414">
    <property type="entry name" value="Rtp1_C2"/>
</dbReference>
<gene>
    <name evidence="4" type="primary">5565889</name>
</gene>
<evidence type="ECO:0000256" key="1">
    <source>
        <dbReference type="ARBA" id="ARBA00005724"/>
    </source>
</evidence>
<dbReference type="Proteomes" id="UP000008820">
    <property type="component" value="Chromosome 2"/>
</dbReference>
<dbReference type="PANTHER" id="PTHR20959">
    <property type="entry name" value="TRANSPORT AND GOLGI ORGANIZATION PROTEIN 6 FAMILY MEMBER"/>
    <property type="match status" value="1"/>
</dbReference>
<accession>A0A1S4EWJ8</accession>
<dbReference type="VEuPathDB" id="VectorBase:AAEL000685"/>
<feature type="domain" description="RNA polymerase II assembly factor Rtp1 C-terminal" evidence="2">
    <location>
        <begin position="831"/>
        <end position="864"/>
    </location>
</feature>
<proteinExistence type="inferred from homology"/>
<dbReference type="Pfam" id="PF10304">
    <property type="entry name" value="RTP1_C2"/>
    <property type="match status" value="1"/>
</dbReference>
<dbReference type="Gene3D" id="1.25.10.10">
    <property type="entry name" value="Leucine-rich Repeat Variant"/>
    <property type="match status" value="1"/>
</dbReference>
<reference evidence="4 5" key="1">
    <citation type="submission" date="2017-06" db="EMBL/GenBank/DDBJ databases">
        <title>Aedes aegypti genome working group (AGWG) sequencing and assembly.</title>
        <authorList>
            <consortium name="Aedes aegypti Genome Working Group (AGWG)"/>
            <person name="Matthews B.J."/>
        </authorList>
    </citation>
    <scope>NUCLEOTIDE SEQUENCE [LARGE SCALE GENOMIC DNA]</scope>
    <source>
        <strain evidence="4 5">LVP_AGWG</strain>
    </source>
</reference>
<evidence type="ECO:0000259" key="2">
    <source>
        <dbReference type="Pfam" id="PF10304"/>
    </source>
</evidence>
<dbReference type="PANTHER" id="PTHR20959:SF1">
    <property type="entry name" value="TRANSPORT AND GOLGI ORGANIZATION PROTEIN 6 HOMOLOG"/>
    <property type="match status" value="1"/>
</dbReference>
<feature type="domain" description="RNA polymerase II assembly factor Rtp1 C-terminal" evidence="3">
    <location>
        <begin position="633"/>
        <end position="740"/>
    </location>
</feature>
<dbReference type="FunCoup" id="A0A1S4EWJ8">
    <property type="interactions" value="55"/>
</dbReference>
<dbReference type="AlphaFoldDB" id="A0A1S4EWJ8"/>
<comment type="similarity">
    <text evidence="1">Belongs to the Tango6 family.</text>
</comment>
<dbReference type="InterPro" id="IPR011989">
    <property type="entry name" value="ARM-like"/>
</dbReference>
<name>A0A1S4EWJ8_AEDAE</name>
<dbReference type="OrthoDB" id="39591at2759"/>
<dbReference type="Pfam" id="PF10363">
    <property type="entry name" value="RTP1_C1"/>
    <property type="match status" value="1"/>
</dbReference>
<dbReference type="EnsemblMetazoa" id="AAEL000685-RA">
    <property type="protein sequence ID" value="AAEL000685-PA"/>
    <property type="gene ID" value="AAEL000685"/>
</dbReference>
<protein>
    <submittedName>
        <fullName evidence="4">Uncharacterized protein</fullName>
    </submittedName>
</protein>
<evidence type="ECO:0000313" key="4">
    <source>
        <dbReference type="EnsemblMetazoa" id="AAEL000685-PA"/>
    </source>
</evidence>
<evidence type="ECO:0000259" key="3">
    <source>
        <dbReference type="Pfam" id="PF10363"/>
    </source>
</evidence>
<dbReference type="InParanoid" id="A0A1S4EWJ8"/>
<sequence>MEPRAIVKVLNDLVAANVQDLNIQRLHGILEPMEKDLTSCEAGDRDFLWKLSVGYLEVQQRFVTTCLIQKRNPSASDEELINLPEQLVFLQAVDRIRQFTLNLYLPLELRGLTKCDLKMVVQLEDAERIRRLKYCLEAFRKLFEFKIIALQSKLENCILEYIAGVFSYHVLEGNFTEMRESILFKGIEVFPVEQVFKSLLIIKGVPNLALELSKQIHLELLRLTGEPGGFPVLCRTLLANVPSDETPSWKKSEIIAKIVASKGHTKKFYRQVLQDVFQFYEASLFGQEQEQLPFVGTCIECMRQIYLLPPAYRELRATIDQYFVGRFDQLVEPQELLSGTILLERSQLLTSLHINYMAFSGSSCSSLCSSILIPYLHIFLKLYSMIPIEAEERKYLQTLIVFCLSNREKAELESLLEELLLETGKHAMKRIHPRIYLKVAPREEETYSLQIGPQSEEDNDDEDSLAPTLVEILKASNRNLLIYDVFIGLLKLFERTSLGTDQNLLLGADERDASQCKAFLRKYVIIQTLMELVTHKHFHSQLYENPSDVLAFIKSLLTRSVDQVQANESLIEIVLSIFQEYLQRLHSRDDVQEILKLLQHFKRSAQCGDQLRAQIDHICNGSKPKDDSELTPYQNAFSLCSDKEPYCKVYGTTLMIGLLRQRDTETLTQKHAVLILALNNLRSVESYAFLNSVRLLVALCDALEAETIEALVREYQSTSNEIDYRLKIGEATVKTVEAIGPIAFKYREQLINCFLHECKSPVDEFRASSLANLGNVCKILSYQVHTFFYEMFLVIKSVIETDSYLPARRAAILVLSQLIEGMDNLLDHQEYLLSIYRFLKFIAETEKDDVTRLQAAVGLDHLNAKAKDFFNAANTALAAGKLEKEIRIFGIKGQEAEERRRNAKGGSILTKMLD</sequence>
<dbReference type="InterPro" id="IPR016024">
    <property type="entry name" value="ARM-type_fold"/>
</dbReference>
<dbReference type="InterPro" id="IPR019451">
    <property type="entry name" value="Rtp1_C1"/>
</dbReference>